<accession>A0A084WE36</accession>
<evidence type="ECO:0000313" key="1">
    <source>
        <dbReference type="EMBL" id="KFB48480.1"/>
    </source>
</evidence>
<evidence type="ECO:0000313" key="2">
    <source>
        <dbReference type="EnsemblMetazoa" id="ASIC016466-PA"/>
    </source>
</evidence>
<gene>
    <name evidence="1" type="ORF">ZHAS_00016466</name>
</gene>
<dbReference type="VEuPathDB" id="VectorBase:ASIC016466"/>
<dbReference type="EMBL" id="ATLV01023126">
    <property type="status" value="NOT_ANNOTATED_CDS"/>
    <property type="molecule type" value="Genomic_DNA"/>
</dbReference>
<proteinExistence type="predicted"/>
<organism evidence="1">
    <name type="scientific">Anopheles sinensis</name>
    <name type="common">Mosquito</name>
    <dbReference type="NCBI Taxonomy" id="74873"/>
    <lineage>
        <taxon>Eukaryota</taxon>
        <taxon>Metazoa</taxon>
        <taxon>Ecdysozoa</taxon>
        <taxon>Arthropoda</taxon>
        <taxon>Hexapoda</taxon>
        <taxon>Insecta</taxon>
        <taxon>Pterygota</taxon>
        <taxon>Neoptera</taxon>
        <taxon>Endopterygota</taxon>
        <taxon>Diptera</taxon>
        <taxon>Nematocera</taxon>
        <taxon>Culicoidea</taxon>
        <taxon>Culicidae</taxon>
        <taxon>Anophelinae</taxon>
        <taxon>Anopheles</taxon>
    </lineage>
</organism>
<dbReference type="EMBL" id="KE525340">
    <property type="protein sequence ID" value="KFB48480.1"/>
    <property type="molecule type" value="Genomic_DNA"/>
</dbReference>
<dbReference type="AlphaFoldDB" id="A0A084WE36"/>
<evidence type="ECO:0000313" key="3">
    <source>
        <dbReference type="Proteomes" id="UP000030765"/>
    </source>
</evidence>
<keyword evidence="3" id="KW-1185">Reference proteome</keyword>
<sequence>MNPDARHPDSRVRHSRWWNAPSSEPDWSDFEIAERSTVGSMPMSLYAPARKHFFECKTIGRQNR</sequence>
<protein>
    <submittedName>
        <fullName evidence="1 2">Uncharacterized protein</fullName>
    </submittedName>
</protein>
<reference evidence="2" key="2">
    <citation type="submission" date="2020-05" db="UniProtKB">
        <authorList>
            <consortium name="EnsemblMetazoa"/>
        </authorList>
    </citation>
    <scope>IDENTIFICATION</scope>
</reference>
<reference evidence="1 3" key="1">
    <citation type="journal article" date="2014" name="BMC Genomics">
        <title>Genome sequence of Anopheles sinensis provides insight into genetics basis of mosquito competence for malaria parasites.</title>
        <authorList>
            <person name="Zhou D."/>
            <person name="Zhang D."/>
            <person name="Ding G."/>
            <person name="Shi L."/>
            <person name="Hou Q."/>
            <person name="Ye Y."/>
            <person name="Xu Y."/>
            <person name="Zhou H."/>
            <person name="Xiong C."/>
            <person name="Li S."/>
            <person name="Yu J."/>
            <person name="Hong S."/>
            <person name="Yu X."/>
            <person name="Zou P."/>
            <person name="Chen C."/>
            <person name="Chang X."/>
            <person name="Wang W."/>
            <person name="Lv Y."/>
            <person name="Sun Y."/>
            <person name="Ma L."/>
            <person name="Shen B."/>
            <person name="Zhu C."/>
        </authorList>
    </citation>
    <scope>NUCLEOTIDE SEQUENCE [LARGE SCALE GENOMIC DNA]</scope>
</reference>
<dbReference type="Proteomes" id="UP000030765">
    <property type="component" value="Unassembled WGS sequence"/>
</dbReference>
<dbReference type="EnsemblMetazoa" id="ASIC016466-RA">
    <property type="protein sequence ID" value="ASIC016466-PA"/>
    <property type="gene ID" value="ASIC016466"/>
</dbReference>
<name>A0A084WE36_ANOSI</name>